<feature type="region of interest" description="Disordered" evidence="7">
    <location>
        <begin position="772"/>
        <end position="793"/>
    </location>
</feature>
<dbReference type="PROSITE" id="PS50209">
    <property type="entry name" value="CARD"/>
    <property type="match status" value="1"/>
</dbReference>
<comment type="function">
    <text evidence="3">Scaffold protein that plays an important role in mediating the activation of NF-kappa-B via BCL10 or EGFR.</text>
</comment>
<dbReference type="GO" id="GO:0042981">
    <property type="term" value="P:regulation of apoptotic process"/>
    <property type="evidence" value="ECO:0007669"/>
    <property type="project" value="InterPro"/>
</dbReference>
<dbReference type="PANTHER" id="PTHR14559">
    <property type="entry name" value="CASPASE RECRUITMENT DOMAIN FAMILY"/>
    <property type="match status" value="1"/>
</dbReference>
<dbReference type="PANTHER" id="PTHR14559:SF12">
    <property type="entry name" value="CASPASE RECRUITMENT DOMAIN-CONTAINING PROTEIN 10"/>
    <property type="match status" value="1"/>
</dbReference>
<feature type="domain" description="CARD" evidence="9">
    <location>
        <begin position="39"/>
        <end position="131"/>
    </location>
</feature>
<comment type="subunit">
    <text evidence="4">CARD10 and BCL10 bind to each other by CARD-CARD interaction. They both participate in a complex with MALT1, where MALT1 binds to BCL10. Interacts with TMEM43; this interaction is essential for EGFR-mediated NF-kappa-B activation.</text>
</comment>
<dbReference type="InterPro" id="IPR001315">
    <property type="entry name" value="CARD"/>
</dbReference>
<evidence type="ECO:0000256" key="1">
    <source>
        <dbReference type="ARBA" id="ARBA00022553"/>
    </source>
</evidence>
<feature type="signal peptide" evidence="8">
    <location>
        <begin position="1"/>
        <end position="25"/>
    </location>
</feature>
<evidence type="ECO:0000259" key="9">
    <source>
        <dbReference type="PROSITE" id="PS50209"/>
    </source>
</evidence>
<accession>A0A8U7MYP2</accession>
<proteinExistence type="predicted"/>
<dbReference type="FunFam" id="3.40.50.300:FF:000867">
    <property type="entry name" value="Caspase recruitment domain family member 10"/>
    <property type="match status" value="1"/>
</dbReference>
<reference evidence="10" key="2">
    <citation type="submission" date="2025-08" db="UniProtKB">
        <authorList>
            <consortium name="Ensembl"/>
        </authorList>
    </citation>
    <scope>IDENTIFICATION</scope>
</reference>
<keyword evidence="2 6" id="KW-0175">Coiled coil</keyword>
<evidence type="ECO:0000313" key="10">
    <source>
        <dbReference type="Ensembl" id="ENSCMUP00000029649.1"/>
    </source>
</evidence>
<feature type="chain" id="PRO_5043725442" description="Caspase recruitment domain-containing protein 10" evidence="8">
    <location>
        <begin position="26"/>
        <end position="995"/>
    </location>
</feature>
<dbReference type="InterPro" id="IPR027417">
    <property type="entry name" value="P-loop_NTPase"/>
</dbReference>
<feature type="region of interest" description="Disordered" evidence="7">
    <location>
        <begin position="853"/>
        <end position="876"/>
    </location>
</feature>
<dbReference type="SUPFAM" id="SSF50156">
    <property type="entry name" value="PDZ domain-like"/>
    <property type="match status" value="1"/>
</dbReference>
<feature type="coiled-coil region" evidence="6">
    <location>
        <begin position="243"/>
        <end position="270"/>
    </location>
</feature>
<evidence type="ECO:0000313" key="11">
    <source>
        <dbReference type="Proteomes" id="UP000694553"/>
    </source>
</evidence>
<dbReference type="SUPFAM" id="SSF52540">
    <property type="entry name" value="P-loop containing nucleoside triphosphate hydrolases"/>
    <property type="match status" value="1"/>
</dbReference>
<dbReference type="Ensembl" id="ENSCMUT00000031490.1">
    <property type="protein sequence ID" value="ENSCMUP00000029649.1"/>
    <property type="gene ID" value="ENSCMUG00000002893.2"/>
</dbReference>
<keyword evidence="8" id="KW-0732">Signal</keyword>
<dbReference type="Gene3D" id="1.10.533.10">
    <property type="entry name" value="Death Domain, Fas"/>
    <property type="match status" value="1"/>
</dbReference>
<reference evidence="10" key="3">
    <citation type="submission" date="2025-09" db="UniProtKB">
        <authorList>
            <consortium name="Ensembl"/>
        </authorList>
    </citation>
    <scope>IDENTIFICATION</scope>
</reference>
<evidence type="ECO:0000256" key="4">
    <source>
        <dbReference type="ARBA" id="ARBA00062203"/>
    </source>
</evidence>
<dbReference type="GO" id="GO:0050700">
    <property type="term" value="F:CARD domain binding"/>
    <property type="evidence" value="ECO:0007669"/>
    <property type="project" value="TreeGrafter"/>
</dbReference>
<dbReference type="Proteomes" id="UP000694553">
    <property type="component" value="Unassembled WGS sequence"/>
</dbReference>
<dbReference type="Pfam" id="PF00619">
    <property type="entry name" value="CARD"/>
    <property type="match status" value="1"/>
</dbReference>
<keyword evidence="11" id="KW-1185">Reference proteome</keyword>
<protein>
    <recommendedName>
        <fullName evidence="5">Caspase recruitment domain-containing protein 10</fullName>
    </recommendedName>
</protein>
<dbReference type="SUPFAM" id="SSF47986">
    <property type="entry name" value="DEATH domain"/>
    <property type="match status" value="1"/>
</dbReference>
<feature type="coiled-coil region" evidence="6">
    <location>
        <begin position="308"/>
        <end position="405"/>
    </location>
</feature>
<dbReference type="InterPro" id="IPR011029">
    <property type="entry name" value="DEATH-like_dom_sf"/>
</dbReference>
<organism evidence="10 11">
    <name type="scientific">Corvus moneduloides</name>
    <name type="common">New Caledonian crow</name>
    <dbReference type="NCBI Taxonomy" id="1196302"/>
    <lineage>
        <taxon>Eukaryota</taxon>
        <taxon>Metazoa</taxon>
        <taxon>Chordata</taxon>
        <taxon>Craniata</taxon>
        <taxon>Vertebrata</taxon>
        <taxon>Euteleostomi</taxon>
        <taxon>Archelosauria</taxon>
        <taxon>Archosauria</taxon>
        <taxon>Dinosauria</taxon>
        <taxon>Saurischia</taxon>
        <taxon>Theropoda</taxon>
        <taxon>Coelurosauria</taxon>
        <taxon>Aves</taxon>
        <taxon>Neognathae</taxon>
        <taxon>Neoaves</taxon>
        <taxon>Telluraves</taxon>
        <taxon>Australaves</taxon>
        <taxon>Passeriformes</taxon>
        <taxon>Corvoidea</taxon>
        <taxon>Corvidae</taxon>
        <taxon>Corvus</taxon>
    </lineage>
</organism>
<feature type="coiled-coil region" evidence="6">
    <location>
        <begin position="163"/>
        <end position="207"/>
    </location>
</feature>
<evidence type="ECO:0000256" key="6">
    <source>
        <dbReference type="SAM" id="Coils"/>
    </source>
</evidence>
<reference evidence="11" key="1">
    <citation type="submission" date="2019-10" db="EMBL/GenBank/DDBJ databases">
        <title>Corvus moneduloides (New Caledonian crow) genome, bCorMon1, primary haplotype.</title>
        <authorList>
            <person name="Rutz C."/>
            <person name="Fungtammasan C."/>
            <person name="Mountcastle J."/>
            <person name="Formenti G."/>
            <person name="Chow W."/>
            <person name="Howe K."/>
            <person name="Steele M.P."/>
            <person name="Fernandes J."/>
            <person name="Gilbert M.T.P."/>
            <person name="Fedrigo O."/>
            <person name="Jarvis E.D."/>
            <person name="Gemmell N."/>
        </authorList>
    </citation>
    <scope>NUCLEOTIDE SEQUENCE [LARGE SCALE GENOMIC DNA]</scope>
</reference>
<evidence type="ECO:0000256" key="8">
    <source>
        <dbReference type="SAM" id="SignalP"/>
    </source>
</evidence>
<name>A0A8U7MYP2_CORMO</name>
<keyword evidence="1" id="KW-0597">Phosphoprotein</keyword>
<gene>
    <name evidence="10" type="primary">MFNG</name>
</gene>
<evidence type="ECO:0000256" key="5">
    <source>
        <dbReference type="ARBA" id="ARBA00067935"/>
    </source>
</evidence>
<evidence type="ECO:0000256" key="2">
    <source>
        <dbReference type="ARBA" id="ARBA00023054"/>
    </source>
</evidence>
<dbReference type="FunFam" id="1.10.533.10:FF:000003">
    <property type="entry name" value="Caspase recruitment domain family, member 11"/>
    <property type="match status" value="1"/>
</dbReference>
<dbReference type="Gene3D" id="2.30.30.40">
    <property type="entry name" value="SH3 Domains"/>
    <property type="match status" value="1"/>
</dbReference>
<dbReference type="Gene3D" id="2.30.42.10">
    <property type="match status" value="1"/>
</dbReference>
<dbReference type="InterPro" id="IPR036034">
    <property type="entry name" value="PDZ_sf"/>
</dbReference>
<evidence type="ECO:0000256" key="3">
    <source>
        <dbReference type="ARBA" id="ARBA00056468"/>
    </source>
</evidence>
<dbReference type="GO" id="GO:0005737">
    <property type="term" value="C:cytoplasm"/>
    <property type="evidence" value="ECO:0007669"/>
    <property type="project" value="TreeGrafter"/>
</dbReference>
<dbReference type="AlphaFoldDB" id="A0A8U7MYP2"/>
<sequence length="995" mass="113885">MPSTCAPPSFLIILSFPFILPAVENASLQASSLSEQEEEEDTIWEKIESARHQLTRSLNPAKLTPYLRQCRVIDEQDEEEVLNSCRFPCKSNQTGYLMDILRRRGKRGYEAFLESLEFYYPEHYTRLTGREPAQRCSMILDEEGPEGLTQFLMMEVKKVRAQRKEHLLKEHQLQVKNQALEQEQVRLEQQLKELLKVQERCQRLREEWDSNSVELLRLKDENYMMAMRYAQLCEEKNVAVLRSRDLQLLVDQLKCKVSSLEEECSLLRKQASAPPQREAEERGHPDAVSELWAENQRLTASLQELQGMLQYLQEVEDLQLKYRTLQKDCDLYKHRMNTVLLQLEEIEKERDQAIQSRDGVQLQYSQSLIEKDQYRKRVRALEEERDELLSKLSQAEGLNSTLEAQLQRCQGGRSLSKMCSSSYSLCSNLSSTWSLIDNPTNGLVDTLGNSVTPFPGDSAIQSMDVTPDSEKDINRLSTFPFPPCIGSILRRQREERCMPYKSLSCGSFSSMEDATGNSFAGTLLGAFSSSSSSTYTRVKSEICLSTFSRRKEVTRRSLVVQLTSVGHPSNPSPQEKRLGADISILGGNRTGIYVQWVKPGSRVEKAGLREGCRLIELRVPSLKEEVLSLENCTREVAYLSLLHWDEPSSLIFQLDLEGYQPLRAALEEGKKCSGDSFYVRTNVSLLEPSDPYALCVKRREILHVTDTMHRGRLEWYCSRVDPFTVRDLDKGTVPNYSRAHQLLKIQEKHQMPGQQRGHRNNLKKRALGQLRLVKSKPQRSTEQPPQQLWLDPCSDPDTNLKPYSLVRPVVVKTPRPVVLSPSCIAPRLIRNLLDLPTSRLDFHVCPAEKLAGGDPSATNVQEHPVSRAARQDQRESGQIRMIREAMEKNKHCLLELGFEGVRDLIKSEIYPIVIHVEVTEKNIRGLRSLLGKAGQRDSEVLKMCRGVERALHTLPCSWARVEPHAWNHVEELPKVVRGCIFQEQARPLWMEEGDD</sequence>
<dbReference type="Gene3D" id="3.40.50.300">
    <property type="entry name" value="P-loop containing nucleotide triphosphate hydrolases"/>
    <property type="match status" value="1"/>
</dbReference>
<evidence type="ECO:0000256" key="7">
    <source>
        <dbReference type="SAM" id="MobiDB-lite"/>
    </source>
</evidence>
<dbReference type="FunFam" id="2.30.30.40:FF:000143">
    <property type="entry name" value="Caspase recruitment domain family member 10"/>
    <property type="match status" value="1"/>
</dbReference>